<keyword evidence="6" id="KW-0503">Monooxygenase</keyword>
<keyword evidence="7" id="KW-1015">Disulfide bond</keyword>
<comment type="catalytic activity">
    <reaction evidence="11">
        <text>[(1-&gt;4)-beta-D-glucosyl]n+m + reduced acceptor + O2 = 4-dehydro-beta-D-glucosyl-[(1-&gt;4)-beta-D-glucosyl]n-1 + [(1-&gt;4)-beta-D-glucosyl]m + acceptor + H2O.</text>
        <dbReference type="EC" id="1.14.99.56"/>
    </reaction>
</comment>
<evidence type="ECO:0000256" key="12">
    <source>
        <dbReference type="ARBA" id="ARBA00047174"/>
    </source>
</evidence>
<evidence type="ECO:0000256" key="1">
    <source>
        <dbReference type="ARBA" id="ARBA00001973"/>
    </source>
</evidence>
<sequence length="324" mass="33661">MRPTLPKLLIPLVLATSVLAHGFVDIVTINSKTYQGNVPNANPNPSITRQIDDVSPVKGASNPDINCGHGAGKANLVAQAMPGDTITFSWKGGDLSNWPHNTGPMLTYMASCGSTTCDQFDSTQAQWFKIQQVGRKPNSSLWAQSDLMTAGTPASLTIPSTLAPGNYLIRHEIIALHLATSMGGAEFYPSCSQLTVGGSQTGAPTASELVSFPGGYSDSDPGIYDPNVFDPTAPYTFPGPPIAAFVGAPADTSDGGSSSAGGSGTPTNTPTPAATPTKGPKNSCRLKRVSANAQNTATVQPRSFRPRHLSRIMRGLIAGHAPSS</sequence>
<dbReference type="PANTHER" id="PTHR33353:SF6">
    <property type="entry name" value="ENDOGLUCANASE IV"/>
    <property type="match status" value="1"/>
</dbReference>
<evidence type="ECO:0000256" key="6">
    <source>
        <dbReference type="ARBA" id="ARBA00023033"/>
    </source>
</evidence>
<feature type="compositionally biased region" description="Low complexity" evidence="13">
    <location>
        <begin position="265"/>
        <end position="282"/>
    </location>
</feature>
<evidence type="ECO:0000256" key="14">
    <source>
        <dbReference type="SAM" id="SignalP"/>
    </source>
</evidence>
<keyword evidence="2" id="KW-0479">Metal-binding</keyword>
<reference evidence="16" key="2">
    <citation type="submission" date="2021-10" db="EMBL/GenBank/DDBJ databases">
        <title>Phylogenomics reveals ancestral predisposition of the termite-cultivated fungus Termitomyces towards a domesticated lifestyle.</title>
        <authorList>
            <person name="Auxier B."/>
            <person name="Grum-Grzhimaylo A."/>
            <person name="Cardenas M.E."/>
            <person name="Lodge J.D."/>
            <person name="Laessoe T."/>
            <person name="Pedersen O."/>
            <person name="Smith M.E."/>
            <person name="Kuyper T.W."/>
            <person name="Franco-Molano E.A."/>
            <person name="Baroni T.J."/>
            <person name="Aanen D.K."/>
        </authorList>
    </citation>
    <scope>NUCLEOTIDE SEQUENCE</scope>
    <source>
        <strain evidence="16">D49</strain>
    </source>
</reference>
<evidence type="ECO:0000256" key="8">
    <source>
        <dbReference type="ARBA" id="ARBA00023277"/>
    </source>
</evidence>
<dbReference type="CDD" id="cd21175">
    <property type="entry name" value="LPMO_AA9"/>
    <property type="match status" value="1"/>
</dbReference>
<protein>
    <recommendedName>
        <fullName evidence="12">lytic cellulose monooxygenase (C4-dehydrogenating)</fullName>
        <ecNumber evidence="12">1.14.99.56</ecNumber>
    </recommendedName>
</protein>
<evidence type="ECO:0000256" key="3">
    <source>
        <dbReference type="ARBA" id="ARBA00023001"/>
    </source>
</evidence>
<organism evidence="16 17">
    <name type="scientific">Sphagnurus paluster</name>
    <dbReference type="NCBI Taxonomy" id="117069"/>
    <lineage>
        <taxon>Eukaryota</taxon>
        <taxon>Fungi</taxon>
        <taxon>Dikarya</taxon>
        <taxon>Basidiomycota</taxon>
        <taxon>Agaricomycotina</taxon>
        <taxon>Agaricomycetes</taxon>
        <taxon>Agaricomycetidae</taxon>
        <taxon>Agaricales</taxon>
        <taxon>Tricholomatineae</taxon>
        <taxon>Lyophyllaceae</taxon>
        <taxon>Sphagnurus</taxon>
    </lineage>
</organism>
<evidence type="ECO:0000313" key="16">
    <source>
        <dbReference type="EMBL" id="KAG5650110.1"/>
    </source>
</evidence>
<evidence type="ECO:0000256" key="5">
    <source>
        <dbReference type="ARBA" id="ARBA00023008"/>
    </source>
</evidence>
<reference evidence="16" key="1">
    <citation type="submission" date="2021-02" db="EMBL/GenBank/DDBJ databases">
        <authorList>
            <person name="Nieuwenhuis M."/>
            <person name="Van De Peppel L.J.J."/>
        </authorList>
    </citation>
    <scope>NUCLEOTIDE SEQUENCE</scope>
    <source>
        <strain evidence="16">D49</strain>
    </source>
</reference>
<dbReference type="AlphaFoldDB" id="A0A9P7GMM7"/>
<evidence type="ECO:0000256" key="7">
    <source>
        <dbReference type="ARBA" id="ARBA00023157"/>
    </source>
</evidence>
<dbReference type="GO" id="GO:0030245">
    <property type="term" value="P:cellulose catabolic process"/>
    <property type="evidence" value="ECO:0007669"/>
    <property type="project" value="UniProtKB-KW"/>
</dbReference>
<dbReference type="Gene3D" id="2.70.50.70">
    <property type="match status" value="1"/>
</dbReference>
<feature type="domain" description="Auxiliary Activity family 9 catalytic" evidence="15">
    <location>
        <begin position="21"/>
        <end position="224"/>
    </location>
</feature>
<feature type="chain" id="PRO_5040372275" description="lytic cellulose monooxygenase (C4-dehydrogenating)" evidence="14">
    <location>
        <begin position="21"/>
        <end position="324"/>
    </location>
</feature>
<evidence type="ECO:0000259" key="15">
    <source>
        <dbReference type="Pfam" id="PF03443"/>
    </source>
</evidence>
<evidence type="ECO:0000256" key="2">
    <source>
        <dbReference type="ARBA" id="ARBA00022723"/>
    </source>
</evidence>
<comment type="cofactor">
    <cofactor evidence="1">
        <name>Cu(2+)</name>
        <dbReference type="ChEBI" id="CHEBI:29036"/>
    </cofactor>
</comment>
<feature type="region of interest" description="Disordered" evidence="13">
    <location>
        <begin position="246"/>
        <end position="295"/>
    </location>
</feature>
<evidence type="ECO:0000256" key="13">
    <source>
        <dbReference type="SAM" id="MobiDB-lite"/>
    </source>
</evidence>
<dbReference type="GO" id="GO:0004497">
    <property type="term" value="F:monooxygenase activity"/>
    <property type="evidence" value="ECO:0007669"/>
    <property type="project" value="UniProtKB-KW"/>
</dbReference>
<keyword evidence="8" id="KW-0119">Carbohydrate metabolism</keyword>
<proteinExistence type="inferred from homology"/>
<dbReference type="GO" id="GO:0046872">
    <property type="term" value="F:metal ion binding"/>
    <property type="evidence" value="ECO:0007669"/>
    <property type="project" value="UniProtKB-KW"/>
</dbReference>
<feature type="compositionally biased region" description="Low complexity" evidence="13">
    <location>
        <begin position="247"/>
        <end position="257"/>
    </location>
</feature>
<name>A0A9P7GMM7_9AGAR</name>
<keyword evidence="4" id="KW-0560">Oxidoreductase</keyword>
<dbReference type="InterPro" id="IPR049892">
    <property type="entry name" value="AA9"/>
</dbReference>
<evidence type="ECO:0000313" key="17">
    <source>
        <dbReference type="Proteomes" id="UP000717328"/>
    </source>
</evidence>
<evidence type="ECO:0000256" key="4">
    <source>
        <dbReference type="ARBA" id="ARBA00023002"/>
    </source>
</evidence>
<gene>
    <name evidence="16" type="ORF">H0H81_000708</name>
</gene>
<keyword evidence="3" id="KW-0136">Cellulose degradation</keyword>
<dbReference type="Proteomes" id="UP000717328">
    <property type="component" value="Unassembled WGS sequence"/>
</dbReference>
<feature type="signal peptide" evidence="14">
    <location>
        <begin position="1"/>
        <end position="20"/>
    </location>
</feature>
<comment type="similarity">
    <text evidence="10">Belongs to the polysaccharide monooxygenase AA9 family.</text>
</comment>
<keyword evidence="17" id="KW-1185">Reference proteome</keyword>
<dbReference type="Pfam" id="PF03443">
    <property type="entry name" value="AA9"/>
    <property type="match status" value="1"/>
</dbReference>
<accession>A0A9P7GMM7</accession>
<evidence type="ECO:0000256" key="11">
    <source>
        <dbReference type="ARBA" id="ARBA00045077"/>
    </source>
</evidence>
<keyword evidence="14" id="KW-0732">Signal</keyword>
<dbReference type="EMBL" id="JABCKI010000551">
    <property type="protein sequence ID" value="KAG5650110.1"/>
    <property type="molecule type" value="Genomic_DNA"/>
</dbReference>
<dbReference type="PANTHER" id="PTHR33353">
    <property type="entry name" value="PUTATIVE (AFU_ORTHOLOGUE AFUA_1G12560)-RELATED"/>
    <property type="match status" value="1"/>
</dbReference>
<comment type="caution">
    <text evidence="16">The sequence shown here is derived from an EMBL/GenBank/DDBJ whole genome shotgun (WGS) entry which is preliminary data.</text>
</comment>
<evidence type="ECO:0000256" key="10">
    <source>
        <dbReference type="ARBA" id="ARBA00044502"/>
    </source>
</evidence>
<dbReference type="EC" id="1.14.99.56" evidence="12"/>
<evidence type="ECO:0000256" key="9">
    <source>
        <dbReference type="ARBA" id="ARBA00023326"/>
    </source>
</evidence>
<keyword evidence="5" id="KW-0186">Copper</keyword>
<dbReference type="InterPro" id="IPR005103">
    <property type="entry name" value="AA9_LPMO"/>
</dbReference>
<keyword evidence="9" id="KW-0624">Polysaccharide degradation</keyword>
<dbReference type="OrthoDB" id="4849160at2759"/>